<sequence length="56" mass="6430">MVTSSIHAQYGAIHRSSIHKDVILSSHPHKRFHYHLNTKGNILECNTSSLSLIHRR</sequence>
<reference evidence="1" key="1">
    <citation type="submission" date="2014-09" db="EMBL/GenBank/DDBJ databases">
        <authorList>
            <person name="Magalhaes I.L.F."/>
            <person name="Oliveira U."/>
            <person name="Santos F.R."/>
            <person name="Vidigal T.H.D.A."/>
            <person name="Brescovit A.D."/>
            <person name="Santos A.J."/>
        </authorList>
    </citation>
    <scope>NUCLEOTIDE SEQUENCE</scope>
    <source>
        <tissue evidence="1">Shoot tissue taken approximately 20 cm above the soil surface</tissue>
    </source>
</reference>
<organism evidence="1">
    <name type="scientific">Arundo donax</name>
    <name type="common">Giant reed</name>
    <name type="synonym">Donax arundinaceus</name>
    <dbReference type="NCBI Taxonomy" id="35708"/>
    <lineage>
        <taxon>Eukaryota</taxon>
        <taxon>Viridiplantae</taxon>
        <taxon>Streptophyta</taxon>
        <taxon>Embryophyta</taxon>
        <taxon>Tracheophyta</taxon>
        <taxon>Spermatophyta</taxon>
        <taxon>Magnoliopsida</taxon>
        <taxon>Liliopsida</taxon>
        <taxon>Poales</taxon>
        <taxon>Poaceae</taxon>
        <taxon>PACMAD clade</taxon>
        <taxon>Arundinoideae</taxon>
        <taxon>Arundineae</taxon>
        <taxon>Arundo</taxon>
    </lineage>
</organism>
<dbReference type="EMBL" id="GBRH01192784">
    <property type="protein sequence ID" value="JAE05112.1"/>
    <property type="molecule type" value="Transcribed_RNA"/>
</dbReference>
<proteinExistence type="predicted"/>
<dbReference type="AlphaFoldDB" id="A0A0A9EYJ1"/>
<accession>A0A0A9EYJ1</accession>
<reference evidence="1" key="2">
    <citation type="journal article" date="2015" name="Data Brief">
        <title>Shoot transcriptome of the giant reed, Arundo donax.</title>
        <authorList>
            <person name="Barrero R.A."/>
            <person name="Guerrero F.D."/>
            <person name="Moolhuijzen P."/>
            <person name="Goolsby J.A."/>
            <person name="Tidwell J."/>
            <person name="Bellgard S.E."/>
            <person name="Bellgard M.I."/>
        </authorList>
    </citation>
    <scope>NUCLEOTIDE SEQUENCE</scope>
    <source>
        <tissue evidence="1">Shoot tissue taken approximately 20 cm above the soil surface</tissue>
    </source>
</reference>
<protein>
    <submittedName>
        <fullName evidence="1">Uncharacterized protein</fullName>
    </submittedName>
</protein>
<evidence type="ECO:0000313" key="1">
    <source>
        <dbReference type="EMBL" id="JAE05112.1"/>
    </source>
</evidence>
<name>A0A0A9EYJ1_ARUDO</name>